<dbReference type="RefSeq" id="WP_128386685.1">
    <property type="nucleotide sequence ID" value="NZ_CP035037.1"/>
</dbReference>
<feature type="domain" description="Aminoglycoside phosphotransferase" evidence="2">
    <location>
        <begin position="24"/>
        <end position="247"/>
    </location>
</feature>
<name>A0ABX5QF51_9MICO</name>
<dbReference type="InterPro" id="IPR002575">
    <property type="entry name" value="Aminoglycoside_PTrfase"/>
</dbReference>
<sequence length="406" mass="43401">MATIPFTLAALATSAVPGLVVFGVRAHEGDESFASAVVAGEDAELLVRVPRTQAAEVQQSTELLGIAALTEGPRSRLPFEVPETLGMTRAGDTRAVVTTMLGGARFEAEDLSDDARLLQPIAEAIGAIHDLPTSVAQQGGLPVRSAQDLRLLTTRLIDRAEATRLLPETVLRRWQQTVETADIWDFTPTVVHGSLDAEQLLVEDDRVTGVTGWSELSVGDPASDLAWLLAAGSDVLDSALARYAQNRNTGSLAHLRVRAALYHELEVARWLLHGVESHDQAVIDDAVSMLDRMVGSSGPLGAAFSAAKHRAPLDESEVTALLDETPEVADHLSDTAAYEALDEDRMFGVDTDFIEPLREGSDEDAEAPTSGGGEPAEDGAEHMTEPLSDQLTQPIEDEDLPETPAR</sequence>
<dbReference type="EMBL" id="CP035037">
    <property type="protein sequence ID" value="QAB17574.1"/>
    <property type="molecule type" value="Genomic_DNA"/>
</dbReference>
<gene>
    <name evidence="3" type="ORF">Leucomu_06225</name>
</gene>
<dbReference type="Pfam" id="PF01636">
    <property type="entry name" value="APH"/>
    <property type="match status" value="1"/>
</dbReference>
<dbReference type="Proteomes" id="UP000285768">
    <property type="component" value="Chromosome"/>
</dbReference>
<organism evidence="3 4">
    <name type="scientific">Leucobacter muris</name>
    <dbReference type="NCBI Taxonomy" id="1935379"/>
    <lineage>
        <taxon>Bacteria</taxon>
        <taxon>Bacillati</taxon>
        <taxon>Actinomycetota</taxon>
        <taxon>Actinomycetes</taxon>
        <taxon>Micrococcales</taxon>
        <taxon>Microbacteriaceae</taxon>
        <taxon>Leucobacter</taxon>
    </lineage>
</organism>
<feature type="region of interest" description="Disordered" evidence="1">
    <location>
        <begin position="357"/>
        <end position="406"/>
    </location>
</feature>
<accession>A0ABX5QF51</accession>
<evidence type="ECO:0000256" key="1">
    <source>
        <dbReference type="SAM" id="MobiDB-lite"/>
    </source>
</evidence>
<reference evidence="3 4" key="1">
    <citation type="submission" date="2019-01" db="EMBL/GenBank/DDBJ databases">
        <title>Leucobacter muris sp. nov. isolated from the nose of a laboratory mouse.</title>
        <authorList>
            <person name="Benga L."/>
            <person name="Sproeer C."/>
            <person name="Schumann P."/>
            <person name="Verbarg S."/>
            <person name="Bunk B."/>
            <person name="Engelhardt E."/>
            <person name="Benten P.M."/>
            <person name="Sager M."/>
        </authorList>
    </citation>
    <scope>NUCLEOTIDE SEQUENCE [LARGE SCALE GENOMIC DNA]</scope>
    <source>
        <strain evidence="3 4">DSM 101948</strain>
    </source>
</reference>
<keyword evidence="4" id="KW-1185">Reference proteome</keyword>
<evidence type="ECO:0000259" key="2">
    <source>
        <dbReference type="Pfam" id="PF01636"/>
    </source>
</evidence>
<evidence type="ECO:0000313" key="4">
    <source>
        <dbReference type="Proteomes" id="UP000285768"/>
    </source>
</evidence>
<dbReference type="InterPro" id="IPR011009">
    <property type="entry name" value="Kinase-like_dom_sf"/>
</dbReference>
<dbReference type="Gene3D" id="3.90.1200.10">
    <property type="match status" value="1"/>
</dbReference>
<feature type="compositionally biased region" description="Acidic residues" evidence="1">
    <location>
        <begin position="395"/>
        <end position="406"/>
    </location>
</feature>
<protein>
    <submittedName>
        <fullName evidence="3">2'-phosphotransferase</fullName>
    </submittedName>
</protein>
<proteinExistence type="predicted"/>
<dbReference type="SUPFAM" id="SSF56112">
    <property type="entry name" value="Protein kinase-like (PK-like)"/>
    <property type="match status" value="1"/>
</dbReference>
<evidence type="ECO:0000313" key="3">
    <source>
        <dbReference type="EMBL" id="QAB17574.1"/>
    </source>
</evidence>